<name>A0A133S047_STRMT</name>
<proteinExistence type="predicted"/>
<accession>A0A133S047</accession>
<gene>
    <name evidence="1" type="ORF">HMPREF3228_00756</name>
</gene>
<sequence length="55" mass="6168">MVCSRAISPNYQPAPKDAGFHFVQALLLLTRHLPLKEALVLLTTIPKGILIFFYT</sequence>
<dbReference type="EMBL" id="LRQR01000047">
    <property type="protein sequence ID" value="KXA61427.1"/>
    <property type="molecule type" value="Genomic_DNA"/>
</dbReference>
<comment type="caution">
    <text evidence="1">The sequence shown here is derived from an EMBL/GenBank/DDBJ whole genome shotgun (WGS) entry which is preliminary data.</text>
</comment>
<organism evidence="1 2">
    <name type="scientific">Streptococcus mitis</name>
    <dbReference type="NCBI Taxonomy" id="28037"/>
    <lineage>
        <taxon>Bacteria</taxon>
        <taxon>Bacillati</taxon>
        <taxon>Bacillota</taxon>
        <taxon>Bacilli</taxon>
        <taxon>Lactobacillales</taxon>
        <taxon>Streptococcaceae</taxon>
        <taxon>Streptococcus</taxon>
        <taxon>Streptococcus mitis group</taxon>
    </lineage>
</organism>
<evidence type="ECO:0008006" key="3">
    <source>
        <dbReference type="Google" id="ProtNLM"/>
    </source>
</evidence>
<evidence type="ECO:0000313" key="2">
    <source>
        <dbReference type="Proteomes" id="UP000070065"/>
    </source>
</evidence>
<dbReference type="AlphaFoldDB" id="A0A133S047"/>
<dbReference type="Proteomes" id="UP000070065">
    <property type="component" value="Unassembled WGS sequence"/>
</dbReference>
<evidence type="ECO:0000313" key="1">
    <source>
        <dbReference type="EMBL" id="KXA61427.1"/>
    </source>
</evidence>
<protein>
    <recommendedName>
        <fullName evidence="3">PTS cellbiose transporter subunit IIC</fullName>
    </recommendedName>
</protein>
<reference evidence="1 2" key="1">
    <citation type="submission" date="2016-01" db="EMBL/GenBank/DDBJ databases">
        <authorList>
            <person name="Oliw E.H."/>
        </authorList>
    </citation>
    <scope>NUCLEOTIDE SEQUENCE [LARGE SCALE GENOMIC DNA]</scope>
    <source>
        <strain evidence="1 2">CMW7705B</strain>
    </source>
</reference>